<keyword evidence="2" id="KW-1185">Reference proteome</keyword>
<proteinExistence type="predicted"/>
<gene>
    <name evidence="1" type="ORF">DHEL01_v205710</name>
</gene>
<dbReference type="InParanoid" id="A0A2P5I061"/>
<protein>
    <submittedName>
        <fullName evidence="1">Uncharacterized protein</fullName>
    </submittedName>
</protein>
<comment type="caution">
    <text evidence="1">The sequence shown here is derived from an EMBL/GenBank/DDBJ whole genome shotgun (WGS) entry which is preliminary data.</text>
</comment>
<dbReference type="AlphaFoldDB" id="A0A2P5I061"/>
<dbReference type="EMBL" id="MAVT02000430">
    <property type="protein sequence ID" value="POS75897.1"/>
    <property type="molecule type" value="Genomic_DNA"/>
</dbReference>
<evidence type="ECO:0000313" key="1">
    <source>
        <dbReference type="EMBL" id="POS75897.1"/>
    </source>
</evidence>
<sequence>MPVTPKFEVSDKVKVCFEGNLYVAEVMKVVDGSLPWYRIKLTGVETRSEQGTLLGWLDLSGGLQYEVYESQLLSLNA</sequence>
<reference evidence="1" key="1">
    <citation type="submission" date="2017-09" db="EMBL/GenBank/DDBJ databases">
        <title>Polyketide synthases of a Diaporthe helianthi virulent isolate.</title>
        <authorList>
            <person name="Baroncelli R."/>
        </authorList>
    </citation>
    <scope>NUCLEOTIDE SEQUENCE [LARGE SCALE GENOMIC DNA]</scope>
    <source>
        <strain evidence="1">7/96</strain>
    </source>
</reference>
<name>A0A2P5I061_DIAHE</name>
<organism evidence="1 2">
    <name type="scientific">Diaporthe helianthi</name>
    <dbReference type="NCBI Taxonomy" id="158607"/>
    <lineage>
        <taxon>Eukaryota</taxon>
        <taxon>Fungi</taxon>
        <taxon>Dikarya</taxon>
        <taxon>Ascomycota</taxon>
        <taxon>Pezizomycotina</taxon>
        <taxon>Sordariomycetes</taxon>
        <taxon>Sordariomycetidae</taxon>
        <taxon>Diaporthales</taxon>
        <taxon>Diaporthaceae</taxon>
        <taxon>Diaporthe</taxon>
    </lineage>
</organism>
<evidence type="ECO:0000313" key="2">
    <source>
        <dbReference type="Proteomes" id="UP000094444"/>
    </source>
</evidence>
<dbReference type="Proteomes" id="UP000094444">
    <property type="component" value="Unassembled WGS sequence"/>
</dbReference>
<accession>A0A2P5I061</accession>
<dbReference type="OrthoDB" id="10363300at2759"/>